<name>A0A6I6GDB1_9BACT</name>
<organism evidence="1 2">
    <name type="scientific">Phnomibacter ginsenosidimutans</name>
    <dbReference type="NCBI Taxonomy" id="2676868"/>
    <lineage>
        <taxon>Bacteria</taxon>
        <taxon>Pseudomonadati</taxon>
        <taxon>Bacteroidota</taxon>
        <taxon>Chitinophagia</taxon>
        <taxon>Chitinophagales</taxon>
        <taxon>Chitinophagaceae</taxon>
        <taxon>Phnomibacter</taxon>
    </lineage>
</organism>
<dbReference type="Gene3D" id="2.30.130.30">
    <property type="entry name" value="Hypothetical protein"/>
    <property type="match status" value="1"/>
</dbReference>
<dbReference type="KEGG" id="fls:GLV81_09495"/>
<accession>A0A6I6GDB1</accession>
<gene>
    <name evidence="1" type="ORF">GLV81_09495</name>
</gene>
<dbReference type="RefSeq" id="WP_157478657.1">
    <property type="nucleotide sequence ID" value="NZ_CP046566.1"/>
</dbReference>
<sequence>MKVLLSIKPEFAERIFDGSKKYEFRKAIFKNREIKTVVVYASSPMQKVIGEFEIDSIINDTLTDLWRKTKRYAGIDEDFFYKYFAKREMGYAIKIKSTKKYKAPLCLKEDYHLLPPQSFLYLEE</sequence>
<evidence type="ECO:0000313" key="1">
    <source>
        <dbReference type="EMBL" id="QGW28300.1"/>
    </source>
</evidence>
<evidence type="ECO:0008006" key="3">
    <source>
        <dbReference type="Google" id="ProtNLM"/>
    </source>
</evidence>
<proteinExistence type="predicted"/>
<evidence type="ECO:0000313" key="2">
    <source>
        <dbReference type="Proteomes" id="UP000426027"/>
    </source>
</evidence>
<dbReference type="EMBL" id="CP046566">
    <property type="protein sequence ID" value="QGW28300.1"/>
    <property type="molecule type" value="Genomic_DNA"/>
</dbReference>
<reference evidence="1 2" key="1">
    <citation type="submission" date="2019-11" db="EMBL/GenBank/DDBJ databases">
        <authorList>
            <person name="Im W.T."/>
        </authorList>
    </citation>
    <scope>NUCLEOTIDE SEQUENCE [LARGE SCALE GENOMIC DNA]</scope>
    <source>
        <strain evidence="1 2">SB-02</strain>
    </source>
</reference>
<keyword evidence="2" id="KW-1185">Reference proteome</keyword>
<dbReference type="InterPro" id="IPR015947">
    <property type="entry name" value="PUA-like_sf"/>
</dbReference>
<dbReference type="Proteomes" id="UP000426027">
    <property type="component" value="Chromosome"/>
</dbReference>
<dbReference type="AlphaFoldDB" id="A0A6I6GDB1"/>
<dbReference type="SUPFAM" id="SSF88697">
    <property type="entry name" value="PUA domain-like"/>
    <property type="match status" value="1"/>
</dbReference>
<protein>
    <recommendedName>
        <fullName evidence="3">ASCH domain-containing protein</fullName>
    </recommendedName>
</protein>